<dbReference type="EMBL" id="CAXJIO010000003">
    <property type="protein sequence ID" value="CAL2101243.1"/>
    <property type="molecule type" value="Genomic_DNA"/>
</dbReference>
<dbReference type="Proteomes" id="UP001497527">
    <property type="component" value="Unassembled WGS sequence"/>
</dbReference>
<evidence type="ECO:0000313" key="1">
    <source>
        <dbReference type="EMBL" id="CAL2101243.1"/>
    </source>
</evidence>
<comment type="caution">
    <text evidence="1">The sequence shown here is derived from an EMBL/GenBank/DDBJ whole genome shotgun (WGS) entry which is preliminary data.</text>
</comment>
<reference evidence="1 2" key="1">
    <citation type="submission" date="2024-05" db="EMBL/GenBank/DDBJ databases">
        <authorList>
            <person name="Duchaud E."/>
        </authorList>
    </citation>
    <scope>NUCLEOTIDE SEQUENCE [LARGE SCALE GENOMIC DNA]</scope>
    <source>
        <strain evidence="1">Ena-SAMPLE-TAB-13-05-2024-13:56:06:370-140308</strain>
    </source>
</reference>
<sequence>MSNDAFKNQLSGLIDPQIGETSPLEKDDQQLISAYNEGYNKLSDEEKLLAFKNIIRNSGRCGFANGGSIQYLINTDSKNRYRVTIRTYWRSGIYSGQSDRPFIIEAGSRIFLGCTDSGYIPITYYRREVVGEVKLRN</sequence>
<protein>
    <submittedName>
        <fullName evidence="1">Uncharacterized protein</fullName>
    </submittedName>
</protein>
<organism evidence="1 2">
    <name type="scientific">Tenacibaculum polynesiense</name>
    <dbReference type="NCBI Taxonomy" id="3137857"/>
    <lineage>
        <taxon>Bacteria</taxon>
        <taxon>Pseudomonadati</taxon>
        <taxon>Bacteroidota</taxon>
        <taxon>Flavobacteriia</taxon>
        <taxon>Flavobacteriales</taxon>
        <taxon>Flavobacteriaceae</taxon>
        <taxon>Tenacibaculum</taxon>
    </lineage>
</organism>
<dbReference type="RefSeq" id="WP_348713979.1">
    <property type="nucleotide sequence ID" value="NZ_CAXJIO010000003.1"/>
</dbReference>
<accession>A0ABM9P7C7</accession>
<proteinExistence type="predicted"/>
<gene>
    <name evidence="1" type="ORF">T190423A01A_120030</name>
</gene>
<keyword evidence="2" id="KW-1185">Reference proteome</keyword>
<name>A0ABM9P7C7_9FLAO</name>
<evidence type="ECO:0000313" key="2">
    <source>
        <dbReference type="Proteomes" id="UP001497527"/>
    </source>
</evidence>